<dbReference type="CTD" id="55028"/>
<feature type="region of interest" description="Disordered" evidence="1">
    <location>
        <begin position="134"/>
        <end position="194"/>
    </location>
</feature>
<sequence length="573" mass="63715">MEVCPYCKKPFKRLKSHLPYCKMKGSTVPADQKACQSKLATRPHAKKMKGPITDLNNTKERELETESKKRDTNLVKDKPERATKSFPLLAVGLERAGSKKADKDIQNQVQCSIKKLKNTDPKITFQGETKAQFYASEDTTPERELVRYLPPSGESRSNLSETETSLPLGPVEPFSSNQDRKYSSALPSDVQTTSTDLRLDKIDHPRQKLLVNLPDKPVGDYHSSPMNLNYGVERLQTSLSSNERQSEARDHLSEVSSRVRDSEIQEKNMESQLLNFKVSAVDIPVRENQGKGLNLGTEAHGSRGNAEKSVSVKAIPEWASVNGDAKNIRSNDSATEKKGPDEGPSLSLFTPRETACSGPFPVSRSYNESLASLAVRFFPEEKAEACSLNRVPVVKVLTESEGASLQHKSGYGPEVSHPGCQQTFHSILPRASYSPFSQTGIADRQTLSSSLGLEWFPELYPGYLGLGVLPGKPQYWNAMTQKPQLTSPQGERLSKVPLLERSSTALRSLEPPTRLTTSNLSLMRLLGAVQKGWIRCSTTVRSGVGGITMLFTGYFVLWCSWSFRHLKLQRWRK</sequence>
<evidence type="ECO:0000256" key="1">
    <source>
        <dbReference type="SAM" id="MobiDB-lite"/>
    </source>
</evidence>
<organism evidence="3 4">
    <name type="scientific">Callorhinus ursinus</name>
    <name type="common">Northern fur seal</name>
    <dbReference type="NCBI Taxonomy" id="34884"/>
    <lineage>
        <taxon>Eukaryota</taxon>
        <taxon>Metazoa</taxon>
        <taxon>Chordata</taxon>
        <taxon>Craniata</taxon>
        <taxon>Vertebrata</taxon>
        <taxon>Euteleostomi</taxon>
        <taxon>Mammalia</taxon>
        <taxon>Eutheria</taxon>
        <taxon>Laurasiatheria</taxon>
        <taxon>Carnivora</taxon>
        <taxon>Caniformia</taxon>
        <taxon>Pinnipedia</taxon>
        <taxon>Otariidae</taxon>
        <taxon>Callorhinus</taxon>
    </lineage>
</organism>
<reference evidence="4 5" key="2">
    <citation type="submission" date="2025-04" db="UniProtKB">
        <authorList>
            <consortium name="RefSeq"/>
        </authorList>
    </citation>
    <scope>IDENTIFICATION</scope>
    <source>
        <tissue evidence="4 5">Blood</tissue>
    </source>
</reference>
<dbReference type="RefSeq" id="XP_025745802.1">
    <property type="nucleotide sequence ID" value="XM_025890017.1"/>
</dbReference>
<feature type="region of interest" description="Disordered" evidence="1">
    <location>
        <begin position="41"/>
        <end position="75"/>
    </location>
</feature>
<dbReference type="RefSeq" id="XP_025745801.1">
    <property type="nucleotide sequence ID" value="XM_025890016.1"/>
</dbReference>
<dbReference type="AlphaFoldDB" id="A0A3Q7RYB7"/>
<evidence type="ECO:0000256" key="2">
    <source>
        <dbReference type="SAM" id="Phobius"/>
    </source>
</evidence>
<evidence type="ECO:0000313" key="3">
    <source>
        <dbReference type="Proteomes" id="UP000286641"/>
    </source>
</evidence>
<feature type="compositionally biased region" description="Basic and acidic residues" evidence="1">
    <location>
        <begin position="326"/>
        <end position="341"/>
    </location>
</feature>
<dbReference type="Proteomes" id="UP000286641">
    <property type="component" value="Unplaced"/>
</dbReference>
<accession>A0A3Q7RYB7</accession>
<dbReference type="PANTHER" id="PTHR16270:SF5">
    <property type="entry name" value="HYPOTHETICAL LOC287798"/>
    <property type="match status" value="1"/>
</dbReference>
<feature type="compositionally biased region" description="Polar residues" evidence="1">
    <location>
        <begin position="154"/>
        <end position="165"/>
    </location>
</feature>
<keyword evidence="2" id="KW-0472">Membrane</keyword>
<gene>
    <name evidence="4 5" type="primary">CUNH17orf80</name>
</gene>
<feature type="compositionally biased region" description="Polar residues" evidence="1">
    <location>
        <begin position="185"/>
        <end position="194"/>
    </location>
</feature>
<reference key="1">
    <citation type="submission" date="2019-01" db="UniProtKB">
        <authorList>
            <consortium name="RefSeq"/>
        </authorList>
    </citation>
    <scope>IDENTIFICATION</scope>
</reference>
<feature type="region of interest" description="Disordered" evidence="1">
    <location>
        <begin position="323"/>
        <end position="351"/>
    </location>
</feature>
<name>A0A3Q7RYB7_CALUR</name>
<evidence type="ECO:0000313" key="5">
    <source>
        <dbReference type="RefSeq" id="XP_025745802.1"/>
    </source>
</evidence>
<proteinExistence type="predicted"/>
<evidence type="ECO:0000313" key="4">
    <source>
        <dbReference type="RefSeq" id="XP_025745801.1"/>
    </source>
</evidence>
<protein>
    <submittedName>
        <fullName evidence="4 5">Uncharacterized protein C17orf80 homolog isoform X1</fullName>
    </submittedName>
</protein>
<feature type="transmembrane region" description="Helical" evidence="2">
    <location>
        <begin position="544"/>
        <end position="563"/>
    </location>
</feature>
<feature type="compositionally biased region" description="Basic and acidic residues" evidence="1">
    <location>
        <begin position="57"/>
        <end position="75"/>
    </location>
</feature>
<dbReference type="PANTHER" id="PTHR16270">
    <property type="entry name" value="HYPOTHETICAL LOC287798"/>
    <property type="match status" value="1"/>
</dbReference>
<dbReference type="InterPro" id="IPR037694">
    <property type="entry name" value="MTNAP1"/>
</dbReference>
<keyword evidence="3" id="KW-1185">Reference proteome</keyword>
<keyword evidence="2" id="KW-0812">Transmembrane</keyword>
<keyword evidence="2" id="KW-1133">Transmembrane helix</keyword>
<feature type="region of interest" description="Disordered" evidence="1">
    <location>
        <begin position="239"/>
        <end position="262"/>
    </location>
</feature>
<feature type="compositionally biased region" description="Basic and acidic residues" evidence="1">
    <location>
        <begin position="244"/>
        <end position="262"/>
    </location>
</feature>